<dbReference type="AlphaFoldDB" id="A0A0M3KJ72"/>
<keyword evidence="2" id="KW-1185">Reference proteome</keyword>
<dbReference type="Proteomes" id="UP000267096">
    <property type="component" value="Unassembled WGS sequence"/>
</dbReference>
<reference evidence="1 2" key="2">
    <citation type="submission" date="2018-11" db="EMBL/GenBank/DDBJ databases">
        <authorList>
            <consortium name="Pathogen Informatics"/>
        </authorList>
    </citation>
    <scope>NUCLEOTIDE SEQUENCE [LARGE SCALE GENOMIC DNA]</scope>
</reference>
<sequence length="156" mass="18183">MLDIDDIIELVDLIAENLYEHTDELPSKILLNIVGELLKKLVNETEYLNERDFPKRSSPTHLRVVIRRLIQTKHLPEEYRSLCFMLSALLVCLLDFHWFESDPQFVVLLAALTDVQIRMVLDNPKLIKIEELIECATLGESFIECVELGEFLDDER</sequence>
<evidence type="ECO:0000313" key="3">
    <source>
        <dbReference type="WBParaSite" id="ASIM_0002104401-mRNA-1"/>
    </source>
</evidence>
<proteinExistence type="predicted"/>
<reference evidence="3" key="1">
    <citation type="submission" date="2017-02" db="UniProtKB">
        <authorList>
            <consortium name="WormBaseParasite"/>
        </authorList>
    </citation>
    <scope>IDENTIFICATION</scope>
</reference>
<dbReference type="WBParaSite" id="ASIM_0002104401-mRNA-1">
    <property type="protein sequence ID" value="ASIM_0002104401-mRNA-1"/>
    <property type="gene ID" value="ASIM_0002104401"/>
</dbReference>
<evidence type="ECO:0000313" key="2">
    <source>
        <dbReference type="Proteomes" id="UP000267096"/>
    </source>
</evidence>
<gene>
    <name evidence="1" type="ORF">ASIM_LOCUS20420</name>
</gene>
<name>A0A0M3KJ72_ANISI</name>
<protein>
    <submittedName>
        <fullName evidence="3">Protein SHQ1 homolog</fullName>
    </submittedName>
</protein>
<dbReference type="OrthoDB" id="5869052at2759"/>
<dbReference type="EMBL" id="UYRR01039555">
    <property type="protein sequence ID" value="VDK76755.1"/>
    <property type="molecule type" value="Genomic_DNA"/>
</dbReference>
<accession>A0A0M3KJ72</accession>
<organism evidence="3">
    <name type="scientific">Anisakis simplex</name>
    <name type="common">Herring worm</name>
    <dbReference type="NCBI Taxonomy" id="6269"/>
    <lineage>
        <taxon>Eukaryota</taxon>
        <taxon>Metazoa</taxon>
        <taxon>Ecdysozoa</taxon>
        <taxon>Nematoda</taxon>
        <taxon>Chromadorea</taxon>
        <taxon>Rhabditida</taxon>
        <taxon>Spirurina</taxon>
        <taxon>Ascaridomorpha</taxon>
        <taxon>Ascaridoidea</taxon>
        <taxon>Anisakidae</taxon>
        <taxon>Anisakis</taxon>
        <taxon>Anisakis simplex complex</taxon>
    </lineage>
</organism>
<evidence type="ECO:0000313" key="1">
    <source>
        <dbReference type="EMBL" id="VDK76755.1"/>
    </source>
</evidence>